<dbReference type="InterPro" id="IPR035649">
    <property type="entry name" value="EFG_V"/>
</dbReference>
<dbReference type="FunFam" id="3.30.70.240:FF:000001">
    <property type="entry name" value="Elongation factor G"/>
    <property type="match status" value="1"/>
</dbReference>
<keyword evidence="1" id="KW-0547">Nucleotide-binding</keyword>
<dbReference type="SUPFAM" id="SSF50447">
    <property type="entry name" value="Translation proteins"/>
    <property type="match status" value="1"/>
</dbReference>
<dbReference type="Pfam" id="PF00679">
    <property type="entry name" value="EFG_C"/>
    <property type="match status" value="1"/>
</dbReference>
<dbReference type="AlphaFoldDB" id="C7HWV5"/>
<dbReference type="SUPFAM" id="SSF54211">
    <property type="entry name" value="Ribosomal protein S5 domain 2-like"/>
    <property type="match status" value="1"/>
</dbReference>
<proteinExistence type="predicted"/>
<dbReference type="PRINTS" id="PR00315">
    <property type="entry name" value="ELONGATNFCT"/>
</dbReference>
<dbReference type="Gene3D" id="3.30.70.240">
    <property type="match status" value="1"/>
</dbReference>
<accession>C7HWV5</accession>
<dbReference type="NCBIfam" id="NF009379">
    <property type="entry name" value="PRK12740.1-3"/>
    <property type="match status" value="1"/>
</dbReference>
<keyword evidence="5" id="KW-1185">Reference proteome</keyword>
<dbReference type="PROSITE" id="PS51722">
    <property type="entry name" value="G_TR_2"/>
    <property type="match status" value="1"/>
</dbReference>
<dbReference type="SUPFAM" id="SSF52540">
    <property type="entry name" value="P-loop containing nucleoside triphosphate hydrolases"/>
    <property type="match status" value="1"/>
</dbReference>
<dbReference type="Proteomes" id="UP000003821">
    <property type="component" value="Unassembled WGS sequence"/>
</dbReference>
<dbReference type="InterPro" id="IPR000795">
    <property type="entry name" value="T_Tr_GTP-bd_dom"/>
</dbReference>
<dbReference type="Gene3D" id="2.40.30.10">
    <property type="entry name" value="Translation factors"/>
    <property type="match status" value="1"/>
</dbReference>
<dbReference type="InterPro" id="IPR020568">
    <property type="entry name" value="Ribosomal_Su5_D2-typ_SF"/>
</dbReference>
<name>C7HWV5_9FIRM</name>
<dbReference type="InterPro" id="IPR053905">
    <property type="entry name" value="EF-G-like_DII"/>
</dbReference>
<comment type="caution">
    <text evidence="4">The sequence shown here is derived from an EMBL/GenBank/DDBJ whole genome shotgun (WGS) entry which is preliminary data.</text>
</comment>
<dbReference type="SMART" id="SM00838">
    <property type="entry name" value="EFG_C"/>
    <property type="match status" value="1"/>
</dbReference>
<keyword evidence="2" id="KW-0342">GTP-binding</keyword>
<dbReference type="FunFam" id="3.30.230.10:FF:000003">
    <property type="entry name" value="Elongation factor G"/>
    <property type="match status" value="1"/>
</dbReference>
<dbReference type="NCBIfam" id="TIGR00231">
    <property type="entry name" value="small_GTP"/>
    <property type="match status" value="1"/>
</dbReference>
<dbReference type="Pfam" id="PF00009">
    <property type="entry name" value="GTP_EFTU"/>
    <property type="match status" value="1"/>
</dbReference>
<dbReference type="Pfam" id="PF22042">
    <property type="entry name" value="EF-G_D2"/>
    <property type="match status" value="1"/>
</dbReference>
<keyword evidence="4" id="KW-0648">Protein biosynthesis</keyword>
<dbReference type="InterPro" id="IPR014721">
    <property type="entry name" value="Ribsml_uS5_D2-typ_fold_subgr"/>
</dbReference>
<dbReference type="PANTHER" id="PTHR43261:SF6">
    <property type="entry name" value="ELONGATION FACTOR G-LIKE PROTEIN"/>
    <property type="match status" value="1"/>
</dbReference>
<dbReference type="GO" id="GO:0005525">
    <property type="term" value="F:GTP binding"/>
    <property type="evidence" value="ECO:0007669"/>
    <property type="project" value="UniProtKB-KW"/>
</dbReference>
<organism evidence="4 5">
    <name type="scientific">Anaerococcus vaginalis ATCC 51170</name>
    <dbReference type="NCBI Taxonomy" id="655811"/>
    <lineage>
        <taxon>Bacteria</taxon>
        <taxon>Bacillati</taxon>
        <taxon>Bacillota</taxon>
        <taxon>Tissierellia</taxon>
        <taxon>Tissierellales</taxon>
        <taxon>Peptoniphilaceae</taxon>
        <taxon>Anaerococcus</taxon>
    </lineage>
</organism>
<evidence type="ECO:0000313" key="4">
    <source>
        <dbReference type="EMBL" id="EEU11887.1"/>
    </source>
</evidence>
<reference evidence="4 5" key="1">
    <citation type="submission" date="2009-08" db="EMBL/GenBank/DDBJ databases">
        <authorList>
            <person name="Muzny D."/>
            <person name="Qin X."/>
            <person name="Deng J."/>
            <person name="Jiang H."/>
            <person name="Liu Y."/>
            <person name="Qu J."/>
            <person name="Song X.-Z."/>
            <person name="Zhang L."/>
            <person name="Thornton R."/>
            <person name="Coyle M."/>
            <person name="Francisco L."/>
            <person name="Jackson L."/>
            <person name="Javaid M."/>
            <person name="Korchina V."/>
            <person name="Kovar C."/>
            <person name="Mata R."/>
            <person name="Mathew T."/>
            <person name="Ngo R."/>
            <person name="Nguyen L."/>
            <person name="Nguyen N."/>
            <person name="Okwuonu G."/>
            <person name="Ongeri F."/>
            <person name="Pham C."/>
            <person name="Simmons D."/>
            <person name="Wilczek-Boney K."/>
            <person name="Hale W."/>
            <person name="Jakkamsetti A."/>
            <person name="Pham P."/>
            <person name="Ruth R."/>
            <person name="San Lucas F."/>
            <person name="Warren J."/>
            <person name="Zhang J."/>
            <person name="Zhao Z."/>
            <person name="Zhou C."/>
            <person name="Zhu D."/>
            <person name="Lee S."/>
            <person name="Bess C."/>
            <person name="Blankenburg K."/>
            <person name="Forbes L."/>
            <person name="Fu Q."/>
            <person name="Gubbala S."/>
            <person name="Hirani K."/>
            <person name="Jayaseelan J.C."/>
            <person name="Lara F."/>
            <person name="Munidasa M."/>
            <person name="Palculict T."/>
            <person name="Patil S."/>
            <person name="Pu L.-L."/>
            <person name="Saada N."/>
            <person name="Tang L."/>
            <person name="Weissenberger G."/>
            <person name="Zhu Y."/>
            <person name="Hemphill L."/>
            <person name="Shang Y."/>
            <person name="Youmans B."/>
            <person name="Ayvaz T."/>
            <person name="Ross M."/>
            <person name="Santibanez J."/>
            <person name="Aqrawi P."/>
            <person name="Gross S."/>
            <person name="Joshi V."/>
            <person name="Fowler G."/>
            <person name="Nazareth L."/>
            <person name="Reid J."/>
            <person name="Worley K."/>
            <person name="Petrosino J."/>
            <person name="Highlander S."/>
            <person name="Gibbs R."/>
            <person name="Gibbs R."/>
        </authorList>
    </citation>
    <scope>NUCLEOTIDE SEQUENCE [LARGE SCALE GENOMIC DNA]</scope>
    <source>
        <strain evidence="4 5">ATCC 51170</strain>
    </source>
</reference>
<dbReference type="InterPro" id="IPR027417">
    <property type="entry name" value="P-loop_NTPase"/>
</dbReference>
<dbReference type="GO" id="GO:0003746">
    <property type="term" value="F:translation elongation factor activity"/>
    <property type="evidence" value="ECO:0007669"/>
    <property type="project" value="UniProtKB-KW"/>
</dbReference>
<dbReference type="NCBIfam" id="NF009891">
    <property type="entry name" value="PRK13351.1-1"/>
    <property type="match status" value="1"/>
</dbReference>
<dbReference type="InterPro" id="IPR009000">
    <property type="entry name" value="Transl_B-barrel_sf"/>
</dbReference>
<dbReference type="InterPro" id="IPR041095">
    <property type="entry name" value="EFG_II"/>
</dbReference>
<sequence length="700" mass="79000">MKKCFHRQNGGYFIMKDYKTNKLRNLALVGHSGAGKTSLTESLLYFTKAINRVGKVADGNTVSDYEKQEIKRKISIQTSIIPVEYKDYKVNFIDAPGFFDFEGEVLNALRASESALFVIDGENGIEVGTEKYWKYTENISLPRIIFVNKLDKENAKFNQVVSDLHIDFSKKIIPLTLTLGEGENFEGLIDVIDKKAFKYVDGKVEEVEIPEIRVEEVNAVYEEIQEVVAESDDELMDKYFSGESFTEEEFKEGFRKAIINGNAVPLVAGSLEKNIGLDLLMDVITKYMPSPDHKAANIGFRVTDDYEEFEVSEDSPFSAVVFKTIADPFLGKISIFKVLSGAIKKDQNFYDISKDKELKASNIFYLRGKEQFKAEKIVAGDIGAFSKQDILQTGDSLCTKESPIEYKKIKYPRPVLYYAIEAESKNDEDKISAALKKLSEEDPTFEDRRDAETHQEVLAGLGNVQLEVLMDKLKENYSVNTKIVDLKIPYRETIKGKSDVQGKHKKQSGGAGQYGDVFIRFEPCDEEFVFDEEVFGGAVPKNYFPAVEKGLRDSMDEGPLAGYKVVGIKATLYDGSYHPVDSNEQAFKSAARLAFKKGIVEAKPILLEPIMKLEIKVDEKYMGDVMGDMNKRRGKILGMEPQEDGSQIISALAPESEVLKYSIDLRSMTQARGSFSMEFDKYEEVPKEITEKIIEENKKE</sequence>
<evidence type="ECO:0000256" key="2">
    <source>
        <dbReference type="ARBA" id="ARBA00023134"/>
    </source>
</evidence>
<dbReference type="HOGENOM" id="CLU_002794_4_1_9"/>
<dbReference type="InterPro" id="IPR000640">
    <property type="entry name" value="EFG_V-like"/>
</dbReference>
<dbReference type="CDD" id="cd04170">
    <property type="entry name" value="EF-G_bact"/>
    <property type="match status" value="1"/>
</dbReference>
<dbReference type="eggNOG" id="COG0480">
    <property type="taxonomic scope" value="Bacteria"/>
</dbReference>
<dbReference type="GO" id="GO:0003924">
    <property type="term" value="F:GTPase activity"/>
    <property type="evidence" value="ECO:0007669"/>
    <property type="project" value="InterPro"/>
</dbReference>
<dbReference type="NCBIfam" id="NF009381">
    <property type="entry name" value="PRK12740.1-5"/>
    <property type="match status" value="1"/>
</dbReference>
<dbReference type="SUPFAM" id="SSF54980">
    <property type="entry name" value="EF-G C-terminal domain-like"/>
    <property type="match status" value="2"/>
</dbReference>
<dbReference type="SMART" id="SM00889">
    <property type="entry name" value="EFG_IV"/>
    <property type="match status" value="1"/>
</dbReference>
<dbReference type="Gene3D" id="3.40.50.300">
    <property type="entry name" value="P-loop containing nucleotide triphosphate hydrolases"/>
    <property type="match status" value="1"/>
</dbReference>
<feature type="domain" description="Tr-type G" evidence="3">
    <location>
        <begin position="21"/>
        <end position="292"/>
    </location>
</feature>
<protein>
    <submittedName>
        <fullName evidence="4">Putative translation elongation factor G</fullName>
    </submittedName>
</protein>
<dbReference type="InterPro" id="IPR005517">
    <property type="entry name" value="Transl_elong_EFG/EF2_IV"/>
</dbReference>
<evidence type="ECO:0000259" key="3">
    <source>
        <dbReference type="PROSITE" id="PS51722"/>
    </source>
</evidence>
<dbReference type="Gene3D" id="3.30.70.870">
    <property type="entry name" value="Elongation Factor G (Translational Gtpase), domain 3"/>
    <property type="match status" value="1"/>
</dbReference>
<evidence type="ECO:0000256" key="1">
    <source>
        <dbReference type="ARBA" id="ARBA00022741"/>
    </source>
</evidence>
<evidence type="ECO:0000313" key="5">
    <source>
        <dbReference type="Proteomes" id="UP000003821"/>
    </source>
</evidence>
<dbReference type="CDD" id="cd03713">
    <property type="entry name" value="EFG_mtEFG_C"/>
    <property type="match status" value="1"/>
</dbReference>
<dbReference type="Pfam" id="PF03764">
    <property type="entry name" value="EFG_IV"/>
    <property type="match status" value="1"/>
</dbReference>
<keyword evidence="4" id="KW-0251">Elongation factor</keyword>
<gene>
    <name evidence="4" type="primary">fusA2</name>
    <name evidence="4" type="ORF">HMPREF0078_1756</name>
</gene>
<dbReference type="InterPro" id="IPR005225">
    <property type="entry name" value="Small_GTP-bd"/>
</dbReference>
<dbReference type="InterPro" id="IPR035647">
    <property type="entry name" value="EFG_III/V"/>
</dbReference>
<dbReference type="Pfam" id="PF14492">
    <property type="entry name" value="EFG_III"/>
    <property type="match status" value="1"/>
</dbReference>
<dbReference type="CDD" id="cd01434">
    <property type="entry name" value="EFG_mtEFG1_IV"/>
    <property type="match status" value="1"/>
</dbReference>
<dbReference type="InterPro" id="IPR047872">
    <property type="entry name" value="EFG_IV"/>
</dbReference>
<dbReference type="GO" id="GO:0032790">
    <property type="term" value="P:ribosome disassembly"/>
    <property type="evidence" value="ECO:0007669"/>
    <property type="project" value="TreeGrafter"/>
</dbReference>
<dbReference type="EMBL" id="ACXU01000024">
    <property type="protein sequence ID" value="EEU11887.1"/>
    <property type="molecule type" value="Genomic_DNA"/>
</dbReference>
<dbReference type="Gene3D" id="3.30.230.10">
    <property type="match status" value="1"/>
</dbReference>
<dbReference type="PANTHER" id="PTHR43261">
    <property type="entry name" value="TRANSLATION ELONGATION FACTOR G-RELATED"/>
    <property type="match status" value="1"/>
</dbReference>